<reference evidence="14" key="1">
    <citation type="submission" date="2020-01" db="EMBL/GenBank/DDBJ databases">
        <authorList>
            <consortium name="DOE Joint Genome Institute"/>
            <person name="Haridas S."/>
            <person name="Albert R."/>
            <person name="Binder M."/>
            <person name="Bloem J."/>
            <person name="Labutti K."/>
            <person name="Salamov A."/>
            <person name="Andreopoulos B."/>
            <person name="Baker S.E."/>
            <person name="Barry K."/>
            <person name="Bills G."/>
            <person name="Bluhm B.H."/>
            <person name="Cannon C."/>
            <person name="Castanera R."/>
            <person name="Culley D.E."/>
            <person name="Daum C."/>
            <person name="Ezra D."/>
            <person name="Gonzalez J.B."/>
            <person name="Henrissat B."/>
            <person name="Kuo A."/>
            <person name="Liang C."/>
            <person name="Lipzen A."/>
            <person name="Lutzoni F."/>
            <person name="Magnuson J."/>
            <person name="Mondo S."/>
            <person name="Nolan M."/>
            <person name="Ohm R."/>
            <person name="Pangilinan J."/>
            <person name="Park H.-J."/>
            <person name="Ramirez L."/>
            <person name="Alfaro M."/>
            <person name="Sun H."/>
            <person name="Tritt A."/>
            <person name="Yoshinaga Y."/>
            <person name="Zwiers L.-H."/>
            <person name="Turgeon B.G."/>
            <person name="Goodwin S.B."/>
            <person name="Spatafora J.W."/>
            <person name="Crous P.W."/>
            <person name="Grigoriev I.V."/>
        </authorList>
    </citation>
    <scope>NUCLEOTIDE SEQUENCE</scope>
    <source>
        <strain evidence="14">CBS 342.82</strain>
    </source>
</reference>
<accession>A0A6J3MKG1</accession>
<feature type="active site" evidence="11">
    <location>
        <position position="89"/>
    </location>
</feature>
<evidence type="ECO:0000256" key="11">
    <source>
        <dbReference type="PIRSR" id="PIRSR600223-1"/>
    </source>
</evidence>
<keyword evidence="13" id="KW-1185">Reference proteome</keyword>
<evidence type="ECO:0000256" key="10">
    <source>
        <dbReference type="ARBA" id="ARBA00023136"/>
    </source>
</evidence>
<evidence type="ECO:0000256" key="3">
    <source>
        <dbReference type="ARBA" id="ARBA00013650"/>
    </source>
</evidence>
<keyword evidence="10" id="KW-0472">Membrane</keyword>
<gene>
    <name evidence="14" type="ORF">K489DRAFT_310095</name>
</gene>
<keyword evidence="7" id="KW-0378">Hydrolase</keyword>
<sequence>MFGNVRTIVARGVLPVALATPICIFINDNLLEYTYIHGRSMQPTLSPDYHLTGARDIVFWQKFSPTRDLQRGAIVMFNSPQRPESSAVKRVIALEGDIVVLDPKRKPADIGRVRVPPGHVWVEGDNWRETLDSNVYGAISKGLISGRAMFVAWPWLRAGKKPWNEWENGTGRKTKVITGPVVERVTVGE</sequence>
<name>A0A6J3MKG1_9PEZI</name>
<keyword evidence="9" id="KW-0496">Mitochondrion</keyword>
<dbReference type="CDD" id="cd06530">
    <property type="entry name" value="S26_SPase_I"/>
    <property type="match status" value="1"/>
</dbReference>
<dbReference type="Gene3D" id="2.10.109.10">
    <property type="entry name" value="Umud Fragment, subunit A"/>
    <property type="match status" value="1"/>
</dbReference>
<keyword evidence="8" id="KW-1133">Transmembrane helix</keyword>
<keyword evidence="4" id="KW-0645">Protease</keyword>
<feature type="domain" description="Peptidase S26" evidence="12">
    <location>
        <begin position="16"/>
        <end position="101"/>
    </location>
</feature>
<dbReference type="GO" id="GO:0006627">
    <property type="term" value="P:protein processing involved in protein targeting to mitochondrion"/>
    <property type="evidence" value="ECO:0007669"/>
    <property type="project" value="InterPro"/>
</dbReference>
<evidence type="ECO:0000313" key="14">
    <source>
        <dbReference type="RefSeq" id="XP_033464483.1"/>
    </source>
</evidence>
<evidence type="ECO:0000256" key="7">
    <source>
        <dbReference type="ARBA" id="ARBA00022801"/>
    </source>
</evidence>
<evidence type="ECO:0000313" key="13">
    <source>
        <dbReference type="Proteomes" id="UP000504637"/>
    </source>
</evidence>
<dbReference type="OrthoDB" id="9996127at2759"/>
<dbReference type="PANTHER" id="PTHR46041:SF2">
    <property type="entry name" value="MITOCHONDRIAL INNER MEMBRANE PROTEASE SUBUNIT 2"/>
    <property type="match status" value="1"/>
</dbReference>
<dbReference type="Proteomes" id="UP000504637">
    <property type="component" value="Unplaced"/>
</dbReference>
<dbReference type="InterPro" id="IPR036286">
    <property type="entry name" value="LexA/Signal_pep-like_sf"/>
</dbReference>
<dbReference type="RefSeq" id="XP_033464483.1">
    <property type="nucleotide sequence ID" value="XM_033600681.1"/>
</dbReference>
<dbReference type="SUPFAM" id="SSF51306">
    <property type="entry name" value="LexA/Signal peptidase"/>
    <property type="match status" value="1"/>
</dbReference>
<evidence type="ECO:0000256" key="9">
    <source>
        <dbReference type="ARBA" id="ARBA00023128"/>
    </source>
</evidence>
<evidence type="ECO:0000256" key="8">
    <source>
        <dbReference type="ARBA" id="ARBA00022989"/>
    </source>
</evidence>
<comment type="subcellular location">
    <subcellularLocation>
        <location evidence="1">Mitochondrion inner membrane</location>
        <topology evidence="1">Single-pass membrane protein</topology>
    </subcellularLocation>
</comment>
<protein>
    <recommendedName>
        <fullName evidence="3">Mitochondrial inner membrane protease subunit 2</fullName>
    </recommendedName>
</protein>
<dbReference type="InterPro" id="IPR019533">
    <property type="entry name" value="Peptidase_S26"/>
</dbReference>
<dbReference type="GeneID" id="54358481"/>
<dbReference type="Pfam" id="PF10502">
    <property type="entry name" value="Peptidase_S26"/>
    <property type="match status" value="2"/>
</dbReference>
<feature type="domain" description="Peptidase S26" evidence="12">
    <location>
        <begin position="112"/>
        <end position="153"/>
    </location>
</feature>
<evidence type="ECO:0000256" key="1">
    <source>
        <dbReference type="ARBA" id="ARBA00004434"/>
    </source>
</evidence>
<evidence type="ECO:0000256" key="5">
    <source>
        <dbReference type="ARBA" id="ARBA00022692"/>
    </source>
</evidence>
<dbReference type="InterPro" id="IPR000223">
    <property type="entry name" value="Pept_S26A_signal_pept_1"/>
</dbReference>
<feature type="active site" evidence="11">
    <location>
        <position position="40"/>
    </location>
</feature>
<comment type="similarity">
    <text evidence="2">Belongs to the peptidase S26 family. IMP2 subfamily.</text>
</comment>
<dbReference type="GO" id="GO:0004252">
    <property type="term" value="F:serine-type endopeptidase activity"/>
    <property type="evidence" value="ECO:0007669"/>
    <property type="project" value="InterPro"/>
</dbReference>
<dbReference type="InterPro" id="IPR037730">
    <property type="entry name" value="IMP2"/>
</dbReference>
<reference evidence="14" key="3">
    <citation type="submission" date="2025-08" db="UniProtKB">
        <authorList>
            <consortium name="RefSeq"/>
        </authorList>
    </citation>
    <scope>IDENTIFICATION</scope>
    <source>
        <strain evidence="14">CBS 342.82</strain>
    </source>
</reference>
<reference evidence="14" key="2">
    <citation type="submission" date="2020-04" db="EMBL/GenBank/DDBJ databases">
        <authorList>
            <consortium name="NCBI Genome Project"/>
        </authorList>
    </citation>
    <scope>NUCLEOTIDE SEQUENCE</scope>
    <source>
        <strain evidence="14">CBS 342.82</strain>
    </source>
</reference>
<dbReference type="AlphaFoldDB" id="A0A6J3MKG1"/>
<proteinExistence type="inferred from homology"/>
<dbReference type="GO" id="GO:0042720">
    <property type="term" value="C:mitochondrial inner membrane peptidase complex"/>
    <property type="evidence" value="ECO:0007669"/>
    <property type="project" value="InterPro"/>
</dbReference>
<evidence type="ECO:0000256" key="6">
    <source>
        <dbReference type="ARBA" id="ARBA00022792"/>
    </source>
</evidence>
<keyword evidence="5" id="KW-0812">Transmembrane</keyword>
<evidence type="ECO:0000256" key="2">
    <source>
        <dbReference type="ARBA" id="ARBA00007066"/>
    </source>
</evidence>
<evidence type="ECO:0000259" key="12">
    <source>
        <dbReference type="Pfam" id="PF10502"/>
    </source>
</evidence>
<dbReference type="PRINTS" id="PR00727">
    <property type="entry name" value="LEADERPTASE"/>
</dbReference>
<evidence type="ECO:0000256" key="4">
    <source>
        <dbReference type="ARBA" id="ARBA00022670"/>
    </source>
</evidence>
<keyword evidence="6" id="KW-0999">Mitochondrion inner membrane</keyword>
<dbReference type="PANTHER" id="PTHR46041">
    <property type="entry name" value="MITOCHONDRIAL INNER MEMBRANE PROTEASE SUBUNIT 2"/>
    <property type="match status" value="1"/>
</dbReference>
<dbReference type="GO" id="GO:0006465">
    <property type="term" value="P:signal peptide processing"/>
    <property type="evidence" value="ECO:0007669"/>
    <property type="project" value="InterPro"/>
</dbReference>
<organism evidence="14">
    <name type="scientific">Dissoconium aciculare CBS 342.82</name>
    <dbReference type="NCBI Taxonomy" id="1314786"/>
    <lineage>
        <taxon>Eukaryota</taxon>
        <taxon>Fungi</taxon>
        <taxon>Dikarya</taxon>
        <taxon>Ascomycota</taxon>
        <taxon>Pezizomycotina</taxon>
        <taxon>Dothideomycetes</taxon>
        <taxon>Dothideomycetidae</taxon>
        <taxon>Mycosphaerellales</taxon>
        <taxon>Dissoconiaceae</taxon>
        <taxon>Dissoconium</taxon>
    </lineage>
</organism>